<protein>
    <submittedName>
        <fullName evidence="1">Uncharacterized protein</fullName>
    </submittedName>
</protein>
<reference evidence="1 2" key="1">
    <citation type="journal article" date="2019" name="Sci. Rep.">
        <title>Orb-weaving spider Araneus ventricosus genome elucidates the spidroin gene catalogue.</title>
        <authorList>
            <person name="Kono N."/>
            <person name="Nakamura H."/>
            <person name="Ohtoshi R."/>
            <person name="Moran D.A.P."/>
            <person name="Shinohara A."/>
            <person name="Yoshida Y."/>
            <person name="Fujiwara M."/>
            <person name="Mori M."/>
            <person name="Tomita M."/>
            <person name="Arakawa K."/>
        </authorList>
    </citation>
    <scope>NUCLEOTIDE SEQUENCE [LARGE SCALE GENOMIC DNA]</scope>
</reference>
<comment type="caution">
    <text evidence="1">The sequence shown here is derived from an EMBL/GenBank/DDBJ whole genome shotgun (WGS) entry which is preliminary data.</text>
</comment>
<dbReference type="EMBL" id="BGPR01003324">
    <property type="protein sequence ID" value="GBM86582.1"/>
    <property type="molecule type" value="Genomic_DNA"/>
</dbReference>
<name>A0A4Y2JBI2_ARAVE</name>
<sequence length="265" mass="30577">MDLFIELKNEFAAFRKHIYSKVDSFSTLICSTDDTIQKEEPRLSLQQEIIETELKSETSTYASVAQTSSAIPEAELFLQKNVTLRFPFWYSMETRRLIKKKVTVRKLALKGVNPDSFGEFKSFRSSVKYNIQKDYNTYLRHTESNLISDPKKFWSYFKNKNINSLDSLFYNNVCYENDGNIANAFADYFSSVFKPSTVFDGNDECKSNCIGDLVKIESVTYDNVVLDIRVLKSSLTVGVDNIPSYIIKGCIEFLIYPFLFCLTCR</sequence>
<keyword evidence="2" id="KW-1185">Reference proteome</keyword>
<gene>
    <name evidence="1" type="ORF">AVEN_165884_1</name>
</gene>
<evidence type="ECO:0000313" key="1">
    <source>
        <dbReference type="EMBL" id="GBM86582.1"/>
    </source>
</evidence>
<dbReference type="OrthoDB" id="7872928at2759"/>
<evidence type="ECO:0000313" key="2">
    <source>
        <dbReference type="Proteomes" id="UP000499080"/>
    </source>
</evidence>
<proteinExistence type="predicted"/>
<accession>A0A4Y2JBI2</accession>
<dbReference type="AlphaFoldDB" id="A0A4Y2JBI2"/>
<dbReference type="Proteomes" id="UP000499080">
    <property type="component" value="Unassembled WGS sequence"/>
</dbReference>
<organism evidence="1 2">
    <name type="scientific">Araneus ventricosus</name>
    <name type="common">Orbweaver spider</name>
    <name type="synonym">Epeira ventricosa</name>
    <dbReference type="NCBI Taxonomy" id="182803"/>
    <lineage>
        <taxon>Eukaryota</taxon>
        <taxon>Metazoa</taxon>
        <taxon>Ecdysozoa</taxon>
        <taxon>Arthropoda</taxon>
        <taxon>Chelicerata</taxon>
        <taxon>Arachnida</taxon>
        <taxon>Araneae</taxon>
        <taxon>Araneomorphae</taxon>
        <taxon>Entelegynae</taxon>
        <taxon>Araneoidea</taxon>
        <taxon>Araneidae</taxon>
        <taxon>Araneus</taxon>
    </lineage>
</organism>